<organism evidence="2">
    <name type="scientific">Gaeumannomyces tritici (strain R3-111a-1)</name>
    <name type="common">Wheat and barley take-all root rot fungus</name>
    <name type="synonym">Gaeumannomyces graminis var. tritici</name>
    <dbReference type="NCBI Taxonomy" id="644352"/>
    <lineage>
        <taxon>Eukaryota</taxon>
        <taxon>Fungi</taxon>
        <taxon>Dikarya</taxon>
        <taxon>Ascomycota</taxon>
        <taxon>Pezizomycotina</taxon>
        <taxon>Sordariomycetes</taxon>
        <taxon>Sordariomycetidae</taxon>
        <taxon>Magnaporthales</taxon>
        <taxon>Magnaporthaceae</taxon>
        <taxon>Gaeumannomyces</taxon>
    </lineage>
</organism>
<keyword evidence="4" id="KW-1185">Reference proteome</keyword>
<dbReference type="RefSeq" id="XP_009217483.1">
    <property type="nucleotide sequence ID" value="XM_009219219.1"/>
</dbReference>
<dbReference type="GeneID" id="20341910"/>
<dbReference type="EnsemblFungi" id="EJT81474">
    <property type="protein sequence ID" value="EJT81474"/>
    <property type="gene ID" value="GGTG_01452"/>
</dbReference>
<gene>
    <name evidence="3" type="primary">20341910</name>
    <name evidence="2" type="ORF">GGTG_01452</name>
</gene>
<name>J3NJM2_GAET3</name>
<dbReference type="OrthoDB" id="10446602at2759"/>
<evidence type="ECO:0008006" key="5">
    <source>
        <dbReference type="Google" id="ProtNLM"/>
    </source>
</evidence>
<accession>J3NJM2</accession>
<evidence type="ECO:0000256" key="1">
    <source>
        <dbReference type="SAM" id="SignalP"/>
    </source>
</evidence>
<feature type="signal peptide" evidence="1">
    <location>
        <begin position="1"/>
        <end position="18"/>
    </location>
</feature>
<dbReference type="HOGENOM" id="CLU_131633_0_0_1"/>
<protein>
    <recommendedName>
        <fullName evidence="5">Hydrophobic surface binding protein A</fullName>
    </recommendedName>
</protein>
<proteinExistence type="predicted"/>
<reference evidence="2" key="2">
    <citation type="submission" date="2010-07" db="EMBL/GenBank/DDBJ databases">
        <authorList>
            <consortium name="The Broad Institute Genome Sequencing Platform"/>
            <consortium name="Broad Institute Genome Sequencing Center for Infectious Disease"/>
            <person name="Ma L.-J."/>
            <person name="Dead R."/>
            <person name="Young S."/>
            <person name="Zeng Q."/>
            <person name="Koehrsen M."/>
            <person name="Alvarado L."/>
            <person name="Berlin A."/>
            <person name="Chapman S.B."/>
            <person name="Chen Z."/>
            <person name="Freedman E."/>
            <person name="Gellesch M."/>
            <person name="Goldberg J."/>
            <person name="Griggs A."/>
            <person name="Gujja S."/>
            <person name="Heilman E.R."/>
            <person name="Heiman D."/>
            <person name="Hepburn T."/>
            <person name="Howarth C."/>
            <person name="Jen D."/>
            <person name="Larson L."/>
            <person name="Mehta T."/>
            <person name="Neiman D."/>
            <person name="Pearson M."/>
            <person name="Roberts A."/>
            <person name="Saif S."/>
            <person name="Shea T."/>
            <person name="Shenoy N."/>
            <person name="Sisk P."/>
            <person name="Stolte C."/>
            <person name="Sykes S."/>
            <person name="Walk T."/>
            <person name="White J."/>
            <person name="Yandava C."/>
            <person name="Haas B."/>
            <person name="Nusbaum C."/>
            <person name="Birren B."/>
        </authorList>
    </citation>
    <scope>NUCLEOTIDE SEQUENCE</scope>
    <source>
        <strain evidence="2">R3-111a-1</strain>
    </source>
</reference>
<reference evidence="3" key="5">
    <citation type="submission" date="2018-04" db="UniProtKB">
        <authorList>
            <consortium name="EnsemblFungi"/>
        </authorList>
    </citation>
    <scope>IDENTIFICATION</scope>
    <source>
        <strain evidence="3">R3-111a-1</strain>
    </source>
</reference>
<evidence type="ECO:0000313" key="2">
    <source>
        <dbReference type="EMBL" id="EJT81474.1"/>
    </source>
</evidence>
<sequence length="138" mass="13861">MKASTVLGFVAAFGTALAAPSGMAKREPLVDVGTIPVLQPLLGLVADIQISVVIITTEVANLGNIGSTLDGAAEQVDAAVPKIKTQLDLIDSSLKKLPEIKASGSVGVEGAAVALDVYAQLFESISTAMGAVSGLDGE</sequence>
<reference evidence="4" key="1">
    <citation type="submission" date="2010-07" db="EMBL/GenBank/DDBJ databases">
        <title>The genome sequence of Gaeumannomyces graminis var. tritici strain R3-111a-1.</title>
        <authorList>
            <consortium name="The Broad Institute Genome Sequencing Platform"/>
            <person name="Ma L.-J."/>
            <person name="Dead R."/>
            <person name="Young S."/>
            <person name="Zeng Q."/>
            <person name="Koehrsen M."/>
            <person name="Alvarado L."/>
            <person name="Berlin A."/>
            <person name="Chapman S.B."/>
            <person name="Chen Z."/>
            <person name="Freedman E."/>
            <person name="Gellesch M."/>
            <person name="Goldberg J."/>
            <person name="Griggs A."/>
            <person name="Gujja S."/>
            <person name="Heilman E.R."/>
            <person name="Heiman D."/>
            <person name="Hepburn T."/>
            <person name="Howarth C."/>
            <person name="Jen D."/>
            <person name="Larson L."/>
            <person name="Mehta T."/>
            <person name="Neiman D."/>
            <person name="Pearson M."/>
            <person name="Roberts A."/>
            <person name="Saif S."/>
            <person name="Shea T."/>
            <person name="Shenoy N."/>
            <person name="Sisk P."/>
            <person name="Stolte C."/>
            <person name="Sykes S."/>
            <person name="Walk T."/>
            <person name="White J."/>
            <person name="Yandava C."/>
            <person name="Haas B."/>
            <person name="Nusbaum C."/>
            <person name="Birren B."/>
        </authorList>
    </citation>
    <scope>NUCLEOTIDE SEQUENCE [LARGE SCALE GENOMIC DNA]</scope>
    <source>
        <strain evidence="4">R3-111a-1</strain>
    </source>
</reference>
<keyword evidence="1" id="KW-0732">Signal</keyword>
<reference evidence="2" key="3">
    <citation type="submission" date="2010-09" db="EMBL/GenBank/DDBJ databases">
        <title>Annotation of Gaeumannomyces graminis var. tritici R3-111a-1.</title>
        <authorList>
            <consortium name="The Broad Institute Genome Sequencing Platform"/>
            <person name="Ma L.-J."/>
            <person name="Dead R."/>
            <person name="Young S.K."/>
            <person name="Zeng Q."/>
            <person name="Gargeya S."/>
            <person name="Fitzgerald M."/>
            <person name="Haas B."/>
            <person name="Abouelleil A."/>
            <person name="Alvarado L."/>
            <person name="Arachchi H.M."/>
            <person name="Berlin A."/>
            <person name="Brown A."/>
            <person name="Chapman S.B."/>
            <person name="Chen Z."/>
            <person name="Dunbar C."/>
            <person name="Freedman E."/>
            <person name="Gearin G."/>
            <person name="Gellesch M."/>
            <person name="Goldberg J."/>
            <person name="Griggs A."/>
            <person name="Gujja S."/>
            <person name="Heiman D."/>
            <person name="Howarth C."/>
            <person name="Larson L."/>
            <person name="Lui A."/>
            <person name="MacDonald P.J.P."/>
            <person name="Mehta T."/>
            <person name="Montmayeur A."/>
            <person name="Murphy C."/>
            <person name="Neiman D."/>
            <person name="Pearson M."/>
            <person name="Priest M."/>
            <person name="Roberts A."/>
            <person name="Saif S."/>
            <person name="Shea T."/>
            <person name="Shenoy N."/>
            <person name="Sisk P."/>
            <person name="Stolte C."/>
            <person name="Sykes S."/>
            <person name="Yandava C."/>
            <person name="Wortman J."/>
            <person name="Nusbaum C."/>
            <person name="Birren B."/>
        </authorList>
    </citation>
    <scope>NUCLEOTIDE SEQUENCE</scope>
    <source>
        <strain evidence="2">R3-111a-1</strain>
    </source>
</reference>
<dbReference type="eggNOG" id="ENOG502R2BX">
    <property type="taxonomic scope" value="Eukaryota"/>
</dbReference>
<dbReference type="Proteomes" id="UP000006039">
    <property type="component" value="Unassembled WGS sequence"/>
</dbReference>
<feature type="chain" id="PRO_5015094134" description="Hydrophobic surface binding protein A" evidence="1">
    <location>
        <begin position="19"/>
        <end position="138"/>
    </location>
</feature>
<evidence type="ECO:0000313" key="3">
    <source>
        <dbReference type="EnsemblFungi" id="EJT81474"/>
    </source>
</evidence>
<evidence type="ECO:0000313" key="4">
    <source>
        <dbReference type="Proteomes" id="UP000006039"/>
    </source>
</evidence>
<dbReference type="EMBL" id="GL385395">
    <property type="protein sequence ID" value="EJT81474.1"/>
    <property type="molecule type" value="Genomic_DNA"/>
</dbReference>
<dbReference type="VEuPathDB" id="FungiDB:GGTG_01452"/>
<dbReference type="AlphaFoldDB" id="J3NJM2"/>
<reference evidence="3" key="4">
    <citation type="journal article" date="2015" name="G3 (Bethesda)">
        <title>Genome sequences of three phytopathogenic species of the Magnaporthaceae family of fungi.</title>
        <authorList>
            <person name="Okagaki L.H."/>
            <person name="Nunes C.C."/>
            <person name="Sailsbery J."/>
            <person name="Clay B."/>
            <person name="Brown D."/>
            <person name="John T."/>
            <person name="Oh Y."/>
            <person name="Young N."/>
            <person name="Fitzgerald M."/>
            <person name="Haas B.J."/>
            <person name="Zeng Q."/>
            <person name="Young S."/>
            <person name="Adiconis X."/>
            <person name="Fan L."/>
            <person name="Levin J.Z."/>
            <person name="Mitchell T.K."/>
            <person name="Okubara P.A."/>
            <person name="Farman M.L."/>
            <person name="Kohn L.M."/>
            <person name="Birren B."/>
            <person name="Ma L.-J."/>
            <person name="Dean R.A."/>
        </authorList>
    </citation>
    <scope>NUCLEOTIDE SEQUENCE</scope>
    <source>
        <strain evidence="3">R3-111a-1</strain>
    </source>
</reference>